<dbReference type="AlphaFoldDB" id="A0A512MF89"/>
<evidence type="ECO:0000313" key="1">
    <source>
        <dbReference type="EMBL" id="GEP45395.1"/>
    </source>
</evidence>
<dbReference type="RefSeq" id="WP_146854252.1">
    <property type="nucleotide sequence ID" value="NZ_BKAG01000048.1"/>
</dbReference>
<comment type="caution">
    <text evidence="1">The sequence shown here is derived from an EMBL/GenBank/DDBJ whole genome shotgun (WGS) entry which is preliminary data.</text>
</comment>
<evidence type="ECO:0000313" key="2">
    <source>
        <dbReference type="Proteomes" id="UP000321577"/>
    </source>
</evidence>
<sequence>MKSHKAKDEFEKLLFAQDDHAFPLVMVNTMLRFYNSVRVDDCILENEGDMLLFQWGTYDWGQGRWFRLNITRQIIPQHAEDDDDEIFQLSATAKFHPSAELDALGFGNQWCSSLDELADFFAFIATTAAIQRLHTEPCAEVEIEYSCAG</sequence>
<proteinExistence type="predicted"/>
<dbReference type="Proteomes" id="UP000321577">
    <property type="component" value="Unassembled WGS sequence"/>
</dbReference>
<dbReference type="OrthoDB" id="1450804at2"/>
<dbReference type="EMBL" id="BKAG01000048">
    <property type="protein sequence ID" value="GEP45395.1"/>
    <property type="molecule type" value="Genomic_DNA"/>
</dbReference>
<name>A0A512MF89_9BACT</name>
<accession>A0A512MF89</accession>
<organism evidence="1 2">
    <name type="scientific">Brevifollis gellanilyticus</name>
    <dbReference type="NCBI Taxonomy" id="748831"/>
    <lineage>
        <taxon>Bacteria</taxon>
        <taxon>Pseudomonadati</taxon>
        <taxon>Verrucomicrobiota</taxon>
        <taxon>Verrucomicrobiia</taxon>
        <taxon>Verrucomicrobiales</taxon>
        <taxon>Verrucomicrobiaceae</taxon>
    </lineage>
</organism>
<reference evidence="1 2" key="1">
    <citation type="submission" date="2019-07" db="EMBL/GenBank/DDBJ databases">
        <title>Whole genome shotgun sequence of Brevifollis gellanilyticus NBRC 108608.</title>
        <authorList>
            <person name="Hosoyama A."/>
            <person name="Uohara A."/>
            <person name="Ohji S."/>
            <person name="Ichikawa N."/>
        </authorList>
    </citation>
    <scope>NUCLEOTIDE SEQUENCE [LARGE SCALE GENOMIC DNA]</scope>
    <source>
        <strain evidence="1 2">NBRC 108608</strain>
    </source>
</reference>
<keyword evidence="2" id="KW-1185">Reference proteome</keyword>
<protein>
    <submittedName>
        <fullName evidence="1">Uncharacterized protein</fullName>
    </submittedName>
</protein>
<gene>
    <name evidence="1" type="ORF">BGE01nite_46860</name>
</gene>